<protein>
    <submittedName>
        <fullName evidence="2">Uncharacterized protein</fullName>
    </submittedName>
</protein>
<gene>
    <name evidence="2" type="ORF">FS320_35925</name>
</gene>
<dbReference type="AlphaFoldDB" id="A0A5N7MTH4"/>
<comment type="caution">
    <text evidence="2">The sequence shown here is derived from an EMBL/GenBank/DDBJ whole genome shotgun (WGS) entry which is preliminary data.</text>
</comment>
<reference evidence="2 3" key="1">
    <citation type="journal article" date="2019" name="Syst. Appl. Microbiol.">
        <title>Microvirga tunisiensis sp. nov., a root nodule symbiotic bacterium isolated from Lupinus micranthus and L. luteus grown in Northern Tunisia.</title>
        <authorList>
            <person name="Msaddak A."/>
            <person name="Rejili M."/>
            <person name="Duran D."/>
            <person name="Mars M."/>
            <person name="Palacios J.M."/>
            <person name="Ruiz-Argueso T."/>
            <person name="Rey L."/>
            <person name="Imperial J."/>
        </authorList>
    </citation>
    <scope>NUCLEOTIDE SEQUENCE [LARGE SCALE GENOMIC DNA]</scope>
    <source>
        <strain evidence="2 3">Lmie10</strain>
    </source>
</reference>
<evidence type="ECO:0000256" key="1">
    <source>
        <dbReference type="SAM" id="SignalP"/>
    </source>
</evidence>
<keyword evidence="1" id="KW-0732">Signal</keyword>
<dbReference type="Proteomes" id="UP000403266">
    <property type="component" value="Unassembled WGS sequence"/>
</dbReference>
<feature type="chain" id="PRO_5030135753" evidence="1">
    <location>
        <begin position="21"/>
        <end position="109"/>
    </location>
</feature>
<name>A0A5N7MTH4_9HYPH</name>
<evidence type="ECO:0000313" key="3">
    <source>
        <dbReference type="Proteomes" id="UP000403266"/>
    </source>
</evidence>
<keyword evidence="3" id="KW-1185">Reference proteome</keyword>
<sequence>MRKAVLLLLIVSASGSVSMAQDVAQSVSAITVTETITQSSADKDIGKYFSAWDQTAMARRHRIVGEKAVRSMCVECLGLRYNKPGPKTPLILPEELSNYQGEPQLESEP</sequence>
<evidence type="ECO:0000313" key="2">
    <source>
        <dbReference type="EMBL" id="MPR30287.1"/>
    </source>
</evidence>
<feature type="signal peptide" evidence="1">
    <location>
        <begin position="1"/>
        <end position="20"/>
    </location>
</feature>
<dbReference type="RefSeq" id="WP_152717135.1">
    <property type="nucleotide sequence ID" value="NZ_VOSJ01000368.1"/>
</dbReference>
<accession>A0A5N7MTH4</accession>
<dbReference type="EMBL" id="VOSK01000339">
    <property type="protein sequence ID" value="MPR30287.1"/>
    <property type="molecule type" value="Genomic_DNA"/>
</dbReference>
<organism evidence="2 3">
    <name type="scientific">Microvirga tunisiensis</name>
    <dbReference type="NCBI Taxonomy" id="2108360"/>
    <lineage>
        <taxon>Bacteria</taxon>
        <taxon>Pseudomonadati</taxon>
        <taxon>Pseudomonadota</taxon>
        <taxon>Alphaproteobacteria</taxon>
        <taxon>Hyphomicrobiales</taxon>
        <taxon>Methylobacteriaceae</taxon>
        <taxon>Microvirga</taxon>
    </lineage>
</organism>
<proteinExistence type="predicted"/>